<evidence type="ECO:0000313" key="2">
    <source>
        <dbReference type="Proteomes" id="UP000230886"/>
    </source>
</evidence>
<dbReference type="EMBL" id="NOVD01000053">
    <property type="protein sequence ID" value="PCK23257.1"/>
    <property type="molecule type" value="Genomic_DNA"/>
</dbReference>
<comment type="caution">
    <text evidence="1">The sequence shown here is derived from an EMBL/GenBank/DDBJ whole genome shotgun (WGS) entry which is preliminary data.</text>
</comment>
<accession>A0A2A5J1Z3</accession>
<protein>
    <submittedName>
        <fullName evidence="1">Uncharacterized protein</fullName>
    </submittedName>
</protein>
<gene>
    <name evidence="1" type="ORF">CHR55_30365</name>
</gene>
<sequence>MVPELELVIVRDPDGGTTVEAFLGGKPILATEYVIDAGSGGDWEGWKETRDENLAAASPKVRTALLSAYDDPPGGNYVRDRGDEPWIA</sequence>
<evidence type="ECO:0000313" key="1">
    <source>
        <dbReference type="EMBL" id="PCK23257.1"/>
    </source>
</evidence>
<organism evidence="1 2">
    <name type="scientific">Rhodococcus qingshengii</name>
    <dbReference type="NCBI Taxonomy" id="334542"/>
    <lineage>
        <taxon>Bacteria</taxon>
        <taxon>Bacillati</taxon>
        <taxon>Actinomycetota</taxon>
        <taxon>Actinomycetes</taxon>
        <taxon>Mycobacteriales</taxon>
        <taxon>Nocardiaceae</taxon>
        <taxon>Rhodococcus</taxon>
        <taxon>Rhodococcus erythropolis group</taxon>
    </lineage>
</organism>
<dbReference type="AlphaFoldDB" id="A0A2A5J1Z3"/>
<reference evidence="1 2" key="1">
    <citation type="submission" date="2017-07" db="EMBL/GenBank/DDBJ databases">
        <title>Draft sequence of Rhodococcus enclensis 23b-28.</title>
        <authorList>
            <person name="Besaury L."/>
            <person name="Sancelme M."/>
            <person name="Amato P."/>
            <person name="Lallement A."/>
            <person name="Delort A.-M."/>
        </authorList>
    </citation>
    <scope>NUCLEOTIDE SEQUENCE [LARGE SCALE GENOMIC DNA]</scope>
    <source>
        <strain evidence="1 2">23b-28</strain>
    </source>
</reference>
<dbReference type="Proteomes" id="UP000230886">
    <property type="component" value="Unassembled WGS sequence"/>
</dbReference>
<name>A0A2A5J1Z3_RHOSG</name>
<proteinExistence type="predicted"/>
<dbReference type="RefSeq" id="WP_099698734.1">
    <property type="nucleotide sequence ID" value="NZ_NOVD01000053.1"/>
</dbReference>